<dbReference type="KEGG" id="dpg:DESPIGER_1694"/>
<evidence type="ECO:0000313" key="3">
    <source>
        <dbReference type="Proteomes" id="UP000186323"/>
    </source>
</evidence>
<evidence type="ECO:0000313" key="2">
    <source>
        <dbReference type="EMBL" id="SFV73530.1"/>
    </source>
</evidence>
<keyword evidence="3" id="KW-1185">Reference proteome</keyword>
<name>A0A1K1LFQ5_9BACT</name>
<gene>
    <name evidence="2" type="ORF">DESPIGER_1694</name>
</gene>
<sequence length="79" mass="8887">MRALVSILCFSLCRWEVTSSRKGDIRTRQGSVKGGGTSPDGNSRFQASNFQENLPVKKKQIISSCLKYELWHGITPRVM</sequence>
<evidence type="ECO:0000256" key="1">
    <source>
        <dbReference type="SAM" id="MobiDB-lite"/>
    </source>
</evidence>
<feature type="region of interest" description="Disordered" evidence="1">
    <location>
        <begin position="21"/>
        <end position="43"/>
    </location>
</feature>
<protein>
    <submittedName>
        <fullName evidence="2">Uncharacterized protein</fullName>
    </submittedName>
</protein>
<accession>A0A1K1LFQ5</accession>
<reference evidence="3" key="1">
    <citation type="submission" date="2016-10" db="EMBL/GenBank/DDBJ databases">
        <authorList>
            <person name="Wegmann U."/>
        </authorList>
    </citation>
    <scope>NUCLEOTIDE SEQUENCE [LARGE SCALE GENOMIC DNA]</scope>
</reference>
<dbReference type="AlphaFoldDB" id="A0A1K1LFQ5"/>
<proteinExistence type="predicted"/>
<organism evidence="2 3">
    <name type="scientific">Desulfovibrio piger</name>
    <dbReference type="NCBI Taxonomy" id="901"/>
    <lineage>
        <taxon>Bacteria</taxon>
        <taxon>Pseudomonadati</taxon>
        <taxon>Thermodesulfobacteriota</taxon>
        <taxon>Desulfovibrionia</taxon>
        <taxon>Desulfovibrionales</taxon>
        <taxon>Desulfovibrionaceae</taxon>
        <taxon>Desulfovibrio</taxon>
    </lineage>
</organism>
<dbReference type="EMBL" id="LT630450">
    <property type="protein sequence ID" value="SFV73530.1"/>
    <property type="molecule type" value="Genomic_DNA"/>
</dbReference>
<dbReference type="Proteomes" id="UP000186323">
    <property type="component" value="Chromosome I"/>
</dbReference>